<keyword evidence="2" id="KW-1185">Reference proteome</keyword>
<dbReference type="Proteomes" id="UP001187346">
    <property type="component" value="Unassembled WGS sequence"/>
</dbReference>
<evidence type="ECO:0000313" key="2">
    <source>
        <dbReference type="Proteomes" id="UP001187346"/>
    </source>
</evidence>
<sequence length="159" mass="17521">MSSQLVTAAVTLAGVALGATGTVGAQYLATRDTRKQIAATREAAIRAERKEAILNFLASCQQVEHIAEQRSQNANKFVEDSPGLTHDLWFRQKSLDLVAGAQVRHTAFELANRLVDSVYGDTHRNLHDLQAYLHEKRGPFLHAAKKELGIPQDPDLNTH</sequence>
<comment type="caution">
    <text evidence="1">The sequence shown here is derived from an EMBL/GenBank/DDBJ whole genome shotgun (WGS) entry which is preliminary data.</text>
</comment>
<name>A0ABU4FIL9_9ACTN</name>
<reference evidence="1 2" key="1">
    <citation type="submission" date="2023-10" db="EMBL/GenBank/DDBJ databases">
        <title>Characterization of rhizosphere-enriched actinobacteria from wheat plants lab-grown on chernevaya soil.</title>
        <authorList>
            <person name="Tikhonova E.N."/>
            <person name="Konopkin A."/>
            <person name="Kravchenko I.K."/>
        </authorList>
    </citation>
    <scope>NUCLEOTIDE SEQUENCE [LARGE SCALE GENOMIC DNA]</scope>
    <source>
        <strain evidence="1 2">RR29</strain>
    </source>
</reference>
<gene>
    <name evidence="1" type="ORF">R5A26_31190</name>
</gene>
<dbReference type="EMBL" id="JAWMAJ010000129">
    <property type="protein sequence ID" value="MDV7220419.1"/>
    <property type="molecule type" value="Genomic_DNA"/>
</dbReference>
<dbReference type="RefSeq" id="WP_317774012.1">
    <property type="nucleotide sequence ID" value="NZ_JAWMAJ010000129.1"/>
</dbReference>
<organism evidence="1 2">
    <name type="scientific">Streptomyces prunicolor</name>
    <dbReference type="NCBI Taxonomy" id="67348"/>
    <lineage>
        <taxon>Bacteria</taxon>
        <taxon>Bacillati</taxon>
        <taxon>Actinomycetota</taxon>
        <taxon>Actinomycetes</taxon>
        <taxon>Kitasatosporales</taxon>
        <taxon>Streptomycetaceae</taxon>
        <taxon>Streptomyces</taxon>
    </lineage>
</organism>
<evidence type="ECO:0000313" key="1">
    <source>
        <dbReference type="EMBL" id="MDV7220419.1"/>
    </source>
</evidence>
<evidence type="ECO:0008006" key="3">
    <source>
        <dbReference type="Google" id="ProtNLM"/>
    </source>
</evidence>
<protein>
    <recommendedName>
        <fullName evidence="3">Secreted protein</fullName>
    </recommendedName>
</protein>
<accession>A0ABU4FIL9</accession>
<proteinExistence type="predicted"/>